<reference evidence="2 3" key="2">
    <citation type="submission" date="2020-06" db="EMBL/GenBank/DDBJ databases">
        <title>Antribacter stalactiti gen. nov., sp. nov., a new member of the family Nacardiaceae isolated from a cave.</title>
        <authorList>
            <person name="Kim I.S."/>
        </authorList>
    </citation>
    <scope>NUCLEOTIDE SEQUENCE [LARGE SCALE GENOMIC DNA]</scope>
    <source>
        <strain evidence="2 3">YC2-7</strain>
    </source>
</reference>
<gene>
    <name evidence="2" type="ORF">FGL95_02480</name>
</gene>
<evidence type="ECO:0000256" key="1">
    <source>
        <dbReference type="SAM" id="MobiDB-lite"/>
    </source>
</evidence>
<feature type="region of interest" description="Disordered" evidence="1">
    <location>
        <begin position="35"/>
        <end position="59"/>
    </location>
</feature>
<sequence length="59" mass="6401">MATTTDLTEAVVTAIEAFVAELDDDQFAELVARTREPRTDDNADETAAARATARKLFGK</sequence>
<reference evidence="2 3" key="1">
    <citation type="submission" date="2019-05" db="EMBL/GenBank/DDBJ databases">
        <authorList>
            <person name="Lee S.D."/>
        </authorList>
    </citation>
    <scope>NUCLEOTIDE SEQUENCE [LARGE SCALE GENOMIC DNA]</scope>
    <source>
        <strain evidence="2 3">YC2-7</strain>
    </source>
</reference>
<dbReference type="Proteomes" id="UP000535543">
    <property type="component" value="Unassembled WGS sequence"/>
</dbReference>
<keyword evidence="3" id="KW-1185">Reference proteome</keyword>
<evidence type="ECO:0000313" key="2">
    <source>
        <dbReference type="EMBL" id="NMN93901.1"/>
    </source>
</evidence>
<comment type="caution">
    <text evidence="2">The sequence shown here is derived from an EMBL/GenBank/DDBJ whole genome shotgun (WGS) entry which is preliminary data.</text>
</comment>
<dbReference type="RefSeq" id="WP_169584589.1">
    <property type="nucleotide sequence ID" value="NZ_VCQU01000001.1"/>
</dbReference>
<evidence type="ECO:0000313" key="3">
    <source>
        <dbReference type="Proteomes" id="UP000535543"/>
    </source>
</evidence>
<protein>
    <submittedName>
        <fullName evidence="2">Uncharacterized protein</fullName>
    </submittedName>
</protein>
<proteinExistence type="predicted"/>
<dbReference type="AlphaFoldDB" id="A0A848K5Q1"/>
<accession>A0A848K5Q1</accession>
<organism evidence="2 3">
    <name type="scientific">Antrihabitans stalactiti</name>
    <dbReference type="NCBI Taxonomy" id="2584121"/>
    <lineage>
        <taxon>Bacteria</taxon>
        <taxon>Bacillati</taxon>
        <taxon>Actinomycetota</taxon>
        <taxon>Actinomycetes</taxon>
        <taxon>Mycobacteriales</taxon>
        <taxon>Nocardiaceae</taxon>
        <taxon>Antrihabitans</taxon>
    </lineage>
</organism>
<dbReference type="EMBL" id="VCQU01000001">
    <property type="protein sequence ID" value="NMN93901.1"/>
    <property type="molecule type" value="Genomic_DNA"/>
</dbReference>
<name>A0A848K5Q1_9NOCA</name>